<dbReference type="EMBL" id="REGN01000280">
    <property type="protein sequence ID" value="RNA43077.1"/>
    <property type="molecule type" value="Genomic_DNA"/>
</dbReference>
<keyword evidence="2" id="KW-1185">Reference proteome</keyword>
<dbReference type="AlphaFoldDB" id="A0A3M7T569"/>
<proteinExistence type="predicted"/>
<gene>
    <name evidence="1" type="ORF">BpHYR1_015969</name>
</gene>
<accession>A0A3M7T569</accession>
<evidence type="ECO:0000313" key="1">
    <source>
        <dbReference type="EMBL" id="RNA43077.1"/>
    </source>
</evidence>
<sequence>MTLNNYLCTIFLRTKNAFKISILSHSITIQTQINNKKASVISLYHIFPRLYKAKSRELSTIVTTAESPMTGTIYRLLFCPVI</sequence>
<reference evidence="1 2" key="1">
    <citation type="journal article" date="2018" name="Sci. Rep.">
        <title>Genomic signatures of local adaptation to the degree of environmental predictability in rotifers.</title>
        <authorList>
            <person name="Franch-Gras L."/>
            <person name="Hahn C."/>
            <person name="Garcia-Roger E.M."/>
            <person name="Carmona M.J."/>
            <person name="Serra M."/>
            <person name="Gomez A."/>
        </authorList>
    </citation>
    <scope>NUCLEOTIDE SEQUENCE [LARGE SCALE GENOMIC DNA]</scope>
    <source>
        <strain evidence="1">HYR1</strain>
    </source>
</reference>
<name>A0A3M7T569_BRAPC</name>
<evidence type="ECO:0000313" key="2">
    <source>
        <dbReference type="Proteomes" id="UP000276133"/>
    </source>
</evidence>
<protein>
    <submittedName>
        <fullName evidence="1">Uncharacterized protein</fullName>
    </submittedName>
</protein>
<comment type="caution">
    <text evidence="1">The sequence shown here is derived from an EMBL/GenBank/DDBJ whole genome shotgun (WGS) entry which is preliminary data.</text>
</comment>
<dbReference type="Proteomes" id="UP000276133">
    <property type="component" value="Unassembled WGS sequence"/>
</dbReference>
<organism evidence="1 2">
    <name type="scientific">Brachionus plicatilis</name>
    <name type="common">Marine rotifer</name>
    <name type="synonym">Brachionus muelleri</name>
    <dbReference type="NCBI Taxonomy" id="10195"/>
    <lineage>
        <taxon>Eukaryota</taxon>
        <taxon>Metazoa</taxon>
        <taxon>Spiralia</taxon>
        <taxon>Gnathifera</taxon>
        <taxon>Rotifera</taxon>
        <taxon>Eurotatoria</taxon>
        <taxon>Monogononta</taxon>
        <taxon>Pseudotrocha</taxon>
        <taxon>Ploima</taxon>
        <taxon>Brachionidae</taxon>
        <taxon>Brachionus</taxon>
    </lineage>
</organism>